<dbReference type="PROSITE" id="PS00107">
    <property type="entry name" value="PROTEIN_KINASE_ATP"/>
    <property type="match status" value="1"/>
</dbReference>
<dbReference type="InterPro" id="IPR011009">
    <property type="entry name" value="Kinase-like_dom_sf"/>
</dbReference>
<dbReference type="GO" id="GO:0004674">
    <property type="term" value="F:protein serine/threonine kinase activity"/>
    <property type="evidence" value="ECO:0007669"/>
    <property type="project" value="TreeGrafter"/>
</dbReference>
<dbReference type="VEuPathDB" id="FungiDB:SeMB42_g03995"/>
<gene>
    <name evidence="7" type="ORF">SeLEV6574_g01111</name>
    <name evidence="6" type="ORF">SeMB42_g03995</name>
</gene>
<evidence type="ECO:0000256" key="4">
    <source>
        <dbReference type="SAM" id="MobiDB-lite"/>
    </source>
</evidence>
<evidence type="ECO:0000256" key="3">
    <source>
        <dbReference type="PROSITE-ProRule" id="PRU10141"/>
    </source>
</evidence>
<accession>A0A507DEG2</accession>
<feature type="region of interest" description="Disordered" evidence="4">
    <location>
        <begin position="80"/>
        <end position="106"/>
    </location>
</feature>
<dbReference type="OrthoDB" id="68483at2759"/>
<dbReference type="PANTHER" id="PTHR24346:SF77">
    <property type="entry name" value="SERINE THREONINE PROTEIN KINASE"/>
    <property type="match status" value="1"/>
</dbReference>
<dbReference type="Proteomes" id="UP000317494">
    <property type="component" value="Unassembled WGS sequence"/>
</dbReference>
<dbReference type="InterPro" id="IPR017441">
    <property type="entry name" value="Protein_kinase_ATP_BS"/>
</dbReference>
<evidence type="ECO:0000313" key="9">
    <source>
        <dbReference type="Proteomes" id="UP000320475"/>
    </source>
</evidence>
<dbReference type="EMBL" id="QEAN01000153">
    <property type="protein sequence ID" value="TPX45450.1"/>
    <property type="molecule type" value="Genomic_DNA"/>
</dbReference>
<dbReference type="STRING" id="286115.A0A507DEG2"/>
<feature type="compositionally biased region" description="Low complexity" evidence="4">
    <location>
        <begin position="82"/>
        <end position="105"/>
    </location>
</feature>
<keyword evidence="8" id="KW-1185">Reference proteome</keyword>
<keyword evidence="2 3" id="KW-0067">ATP-binding</keyword>
<evidence type="ECO:0000256" key="1">
    <source>
        <dbReference type="ARBA" id="ARBA00022741"/>
    </source>
</evidence>
<proteinExistence type="predicted"/>
<dbReference type="SMART" id="SM00220">
    <property type="entry name" value="S_TKc"/>
    <property type="match status" value="1"/>
</dbReference>
<feature type="binding site" evidence="3">
    <location>
        <position position="57"/>
    </location>
    <ligand>
        <name>ATP</name>
        <dbReference type="ChEBI" id="CHEBI:30616"/>
    </ligand>
</feature>
<dbReference type="GO" id="GO:0005524">
    <property type="term" value="F:ATP binding"/>
    <property type="evidence" value="ECO:0007669"/>
    <property type="project" value="UniProtKB-UniRule"/>
</dbReference>
<protein>
    <recommendedName>
        <fullName evidence="5">Protein kinase domain-containing protein</fullName>
    </recommendedName>
</protein>
<comment type="caution">
    <text evidence="7">The sequence shown here is derived from an EMBL/GenBank/DDBJ whole genome shotgun (WGS) entry which is preliminary data.</text>
</comment>
<dbReference type="PANTHER" id="PTHR24346">
    <property type="entry name" value="MAP/MICROTUBULE AFFINITY-REGULATING KINASE"/>
    <property type="match status" value="1"/>
</dbReference>
<keyword evidence="1 3" id="KW-0547">Nucleotide-binding</keyword>
<dbReference type="GO" id="GO:0035556">
    <property type="term" value="P:intracellular signal transduction"/>
    <property type="evidence" value="ECO:0007669"/>
    <property type="project" value="TreeGrafter"/>
</dbReference>
<dbReference type="PROSITE" id="PS50011">
    <property type="entry name" value="PROTEIN_KINASE_DOM"/>
    <property type="match status" value="1"/>
</dbReference>
<evidence type="ECO:0000313" key="8">
    <source>
        <dbReference type="Proteomes" id="UP000317494"/>
    </source>
</evidence>
<dbReference type="AlphaFoldDB" id="A0A507DEG2"/>
<evidence type="ECO:0000259" key="5">
    <source>
        <dbReference type="PROSITE" id="PS50011"/>
    </source>
</evidence>
<dbReference type="FunFam" id="1.10.510.10:FF:000571">
    <property type="entry name" value="Maternal embryonic leucine zipper kinase"/>
    <property type="match status" value="1"/>
</dbReference>
<name>A0A507DEG2_9FUNG</name>
<sequence>MAMEEFMVKETLNAIHHDDGAERTINQYVIKETLGQGSYAIVSRGIDTANNMEVAIKEFSKSKLRRNRLTKSGALRGRRVGLARGGLPKSPTTASSTSNSSTSTSVLELSQHPLELVREEIAVLKKLRHRHVIRLYEVLDDPSEDSLYMILEFCSGGVLMDVGLNRTATPLPVEEARTYFQQLILGIEYLHENDIAHRDIKPDNLMKAADGDLKIVDFGVSEIFAKGDDTSKKSAGSPSFFAPEMCVAGHGDIHAKSTDIWAMGVTLYCLIFGILPFEGNNILDLYENIRTATPDIPQSTDPRLADLLLKLLDKIPEERISIDDMRMHPWVTDDGQMPLVSKQENVTGRVREEVTEEDIATAVKTISAGGLFTLLKAVSKWKSRSRSFSDADNITSLAPASVSTLAVFEASSISRSTSPAATIALDSVRRSCSSVDEEGFLAPWSLSSTPRLGRSRSPERSIETAMTELSTAETATTITIMPGTSIAVTTAVSPTPASCVISTSPTSLDAKS</sequence>
<dbReference type="Pfam" id="PF00069">
    <property type="entry name" value="Pkinase"/>
    <property type="match status" value="1"/>
</dbReference>
<evidence type="ECO:0000313" key="7">
    <source>
        <dbReference type="EMBL" id="TPX50072.1"/>
    </source>
</evidence>
<dbReference type="InterPro" id="IPR000719">
    <property type="entry name" value="Prot_kinase_dom"/>
</dbReference>
<dbReference type="Gene3D" id="1.10.510.10">
    <property type="entry name" value="Transferase(Phosphotransferase) domain 1"/>
    <property type="match status" value="1"/>
</dbReference>
<dbReference type="Gene3D" id="3.30.200.20">
    <property type="entry name" value="Phosphorylase Kinase, domain 1"/>
    <property type="match status" value="1"/>
</dbReference>
<dbReference type="CDD" id="cd14008">
    <property type="entry name" value="STKc_LKB1_CaMKK"/>
    <property type="match status" value="1"/>
</dbReference>
<feature type="domain" description="Protein kinase" evidence="5">
    <location>
        <begin position="28"/>
        <end position="331"/>
    </location>
</feature>
<evidence type="ECO:0000256" key="2">
    <source>
        <dbReference type="ARBA" id="ARBA00022840"/>
    </source>
</evidence>
<evidence type="ECO:0000313" key="6">
    <source>
        <dbReference type="EMBL" id="TPX45450.1"/>
    </source>
</evidence>
<dbReference type="Proteomes" id="UP000320475">
    <property type="component" value="Unassembled WGS sequence"/>
</dbReference>
<organism evidence="7 9">
    <name type="scientific">Synchytrium endobioticum</name>
    <dbReference type="NCBI Taxonomy" id="286115"/>
    <lineage>
        <taxon>Eukaryota</taxon>
        <taxon>Fungi</taxon>
        <taxon>Fungi incertae sedis</taxon>
        <taxon>Chytridiomycota</taxon>
        <taxon>Chytridiomycota incertae sedis</taxon>
        <taxon>Chytridiomycetes</taxon>
        <taxon>Synchytriales</taxon>
        <taxon>Synchytriaceae</taxon>
        <taxon>Synchytrium</taxon>
    </lineage>
</organism>
<dbReference type="GO" id="GO:0005737">
    <property type="term" value="C:cytoplasm"/>
    <property type="evidence" value="ECO:0007669"/>
    <property type="project" value="TreeGrafter"/>
</dbReference>
<reference evidence="8 9" key="1">
    <citation type="journal article" date="2019" name="Sci. Rep.">
        <title>Comparative genomics of chytrid fungi reveal insights into the obligate biotrophic and pathogenic lifestyle of Synchytrium endobioticum.</title>
        <authorList>
            <person name="van de Vossenberg B.T.L.H."/>
            <person name="Warris S."/>
            <person name="Nguyen H.D.T."/>
            <person name="van Gent-Pelzer M.P.E."/>
            <person name="Joly D.L."/>
            <person name="van de Geest H.C."/>
            <person name="Bonants P.J.M."/>
            <person name="Smith D.S."/>
            <person name="Levesque C.A."/>
            <person name="van der Lee T.A.J."/>
        </authorList>
    </citation>
    <scope>NUCLEOTIDE SEQUENCE [LARGE SCALE GENOMIC DNA]</scope>
    <source>
        <strain evidence="7 9">LEV6574</strain>
        <strain evidence="6 8">MB42</strain>
    </source>
</reference>
<dbReference type="SUPFAM" id="SSF56112">
    <property type="entry name" value="Protein kinase-like (PK-like)"/>
    <property type="match status" value="1"/>
</dbReference>
<dbReference type="EMBL" id="QEAM01000023">
    <property type="protein sequence ID" value="TPX50072.1"/>
    <property type="molecule type" value="Genomic_DNA"/>
</dbReference>